<keyword evidence="4" id="KW-0963">Cytoplasm</keyword>
<dbReference type="HAMAP" id="MF_00243">
    <property type="entry name" value="NMN_adenylyltr"/>
    <property type="match status" value="1"/>
</dbReference>
<dbReference type="GO" id="GO:0016787">
    <property type="term" value="F:hydrolase activity"/>
    <property type="evidence" value="ECO:0007669"/>
    <property type="project" value="UniProtKB-KW"/>
</dbReference>
<dbReference type="GO" id="GO:0005737">
    <property type="term" value="C:cytoplasm"/>
    <property type="evidence" value="ECO:0007669"/>
    <property type="project" value="UniProtKB-SubCell"/>
</dbReference>
<dbReference type="AlphaFoldDB" id="A0A166DQN4"/>
<dbReference type="Pfam" id="PF01467">
    <property type="entry name" value="CTP_transf_like"/>
    <property type="match status" value="1"/>
</dbReference>
<keyword evidence="4" id="KW-0662">Pyridine nucleotide biosynthesis</keyword>
<evidence type="ECO:0000256" key="5">
    <source>
        <dbReference type="NCBIfam" id="TIGR01527"/>
    </source>
</evidence>
<dbReference type="GO" id="GO:0000309">
    <property type="term" value="F:nicotinamide-nucleotide adenylyltransferase activity"/>
    <property type="evidence" value="ECO:0007669"/>
    <property type="project" value="UniProtKB-UniRule"/>
</dbReference>
<keyword evidence="2 4" id="KW-0808">Transferase</keyword>
<dbReference type="CDD" id="cd02166">
    <property type="entry name" value="NMNAT_Archaea"/>
    <property type="match status" value="1"/>
</dbReference>
<dbReference type="InterPro" id="IPR004821">
    <property type="entry name" value="Cyt_trans-like"/>
</dbReference>
<comment type="similarity">
    <text evidence="1 4">Belongs to the archaeal NMN adenylyltransferase family.</text>
</comment>
<dbReference type="STRING" id="47311.MBCUT_12310"/>
<dbReference type="NCBIfam" id="TIGR01527">
    <property type="entry name" value="arch_NMN_Atrans"/>
    <property type="match status" value="1"/>
</dbReference>
<keyword evidence="7" id="KW-0378">Hydrolase</keyword>
<keyword evidence="4" id="KW-0547">Nucleotide-binding</keyword>
<comment type="caution">
    <text evidence="7">The sequence shown here is derived from an EMBL/GenBank/DDBJ whole genome shotgun (WGS) entry which is preliminary data.</text>
</comment>
<evidence type="ECO:0000313" key="7">
    <source>
        <dbReference type="EMBL" id="KZX15853.1"/>
    </source>
</evidence>
<dbReference type="PANTHER" id="PTHR21342:SF0">
    <property type="entry name" value="BIFUNCTIONAL NMN ADENYLYLTRANSFERASE_NUDIX HYDROLASE"/>
    <property type="match status" value="1"/>
</dbReference>
<dbReference type="Proteomes" id="UP000077275">
    <property type="component" value="Unassembled WGS sequence"/>
</dbReference>
<keyword evidence="8" id="KW-1185">Reference proteome</keyword>
<keyword evidence="3 4" id="KW-0548">Nucleotidyltransferase</keyword>
<protein>
    <recommendedName>
        <fullName evidence="4 5">Nicotinamide-nucleotide adenylyltransferase</fullName>
        <ecNumber evidence="4 5">2.7.7.1</ecNumber>
    </recommendedName>
    <alternativeName>
        <fullName evidence="4">NAD(+) diphosphorylase</fullName>
    </alternativeName>
    <alternativeName>
        <fullName evidence="4">NAD(+) pyrophosphorylase</fullName>
    </alternativeName>
    <alternativeName>
        <fullName evidence="4">NMN adenylyltransferase</fullName>
    </alternativeName>
</protein>
<keyword evidence="4" id="KW-0067">ATP-binding</keyword>
<dbReference type="OrthoDB" id="264480at2157"/>
<comment type="pathway">
    <text evidence="4">Cofactor biosynthesis; NAD(+) biosynthesis; NAD(+) from nicotinamide D-ribonucleotide: step 1/1.</text>
</comment>
<accession>A0A166DQN4</accession>
<evidence type="ECO:0000256" key="2">
    <source>
        <dbReference type="ARBA" id="ARBA00022679"/>
    </source>
</evidence>
<dbReference type="NCBIfam" id="TIGR00125">
    <property type="entry name" value="cyt_tran_rel"/>
    <property type="match status" value="1"/>
</dbReference>
<comment type="catalytic activity">
    <reaction evidence="4">
        <text>beta-nicotinamide D-ribonucleotide + ATP + H(+) = diphosphate + NAD(+)</text>
        <dbReference type="Rhea" id="RHEA:21360"/>
        <dbReference type="ChEBI" id="CHEBI:14649"/>
        <dbReference type="ChEBI" id="CHEBI:15378"/>
        <dbReference type="ChEBI" id="CHEBI:30616"/>
        <dbReference type="ChEBI" id="CHEBI:33019"/>
        <dbReference type="ChEBI" id="CHEBI:57540"/>
        <dbReference type="EC" id="2.7.7.1"/>
    </reaction>
</comment>
<dbReference type="PATRIC" id="fig|47311.3.peg.1350"/>
<keyword evidence="4" id="KW-0520">NAD</keyword>
<dbReference type="RefSeq" id="WP_067259813.1">
    <property type="nucleotide sequence ID" value="NZ_LWMW01000106.1"/>
</dbReference>
<dbReference type="SUPFAM" id="SSF52374">
    <property type="entry name" value="Nucleotidylyl transferase"/>
    <property type="match status" value="1"/>
</dbReference>
<evidence type="ECO:0000256" key="1">
    <source>
        <dbReference type="ARBA" id="ARBA00010124"/>
    </source>
</evidence>
<proteinExistence type="inferred from homology"/>
<evidence type="ECO:0000313" key="8">
    <source>
        <dbReference type="Proteomes" id="UP000077275"/>
    </source>
</evidence>
<dbReference type="UniPathway" id="UPA00253">
    <property type="reaction ID" value="UER00600"/>
</dbReference>
<dbReference type="Gene3D" id="3.40.50.620">
    <property type="entry name" value="HUPs"/>
    <property type="match status" value="1"/>
</dbReference>
<dbReference type="NCBIfam" id="NF002243">
    <property type="entry name" value="PRK01153.1"/>
    <property type="match status" value="1"/>
</dbReference>
<dbReference type="InterPro" id="IPR014729">
    <property type="entry name" value="Rossmann-like_a/b/a_fold"/>
</dbReference>
<dbReference type="InterPro" id="IPR006418">
    <property type="entry name" value="NMN_Atrans_arc"/>
</dbReference>
<evidence type="ECO:0000256" key="3">
    <source>
        <dbReference type="ARBA" id="ARBA00022695"/>
    </source>
</evidence>
<dbReference type="EC" id="2.7.7.1" evidence="4 5"/>
<dbReference type="PANTHER" id="PTHR21342">
    <property type="entry name" value="PHOSPHOPANTETHEINE ADENYLYLTRANSFERASE"/>
    <property type="match status" value="1"/>
</dbReference>
<organism evidence="7 8">
    <name type="scientific">Methanobrevibacter cuticularis</name>
    <dbReference type="NCBI Taxonomy" id="47311"/>
    <lineage>
        <taxon>Archaea</taxon>
        <taxon>Methanobacteriati</taxon>
        <taxon>Methanobacteriota</taxon>
        <taxon>Methanomada group</taxon>
        <taxon>Methanobacteria</taxon>
        <taxon>Methanobacteriales</taxon>
        <taxon>Methanobacteriaceae</taxon>
        <taxon>Methanobrevibacter</taxon>
    </lineage>
</organism>
<evidence type="ECO:0000259" key="6">
    <source>
        <dbReference type="Pfam" id="PF01467"/>
    </source>
</evidence>
<sequence>MNKNRGIIIGRMQPVHNGHIQVIKKTFEEVDELIIGIGSAQLSHTETDPFTAGERIIMLTKALAENDIHSDSYYIIPIVDLLMNSVWASHVKMLTPPFKKVFSGNPLVQRLFTEENYLVSIPPLFDRNQLSGTEIRRRMIMNEKWEHLVPKSTAKIINEINGIGRLKQVAKKELIIK</sequence>
<comment type="subcellular location">
    <subcellularLocation>
        <location evidence="4">Cytoplasm</location>
    </subcellularLocation>
</comment>
<name>A0A166DQN4_9EURY</name>
<dbReference type="GO" id="GO:0009435">
    <property type="term" value="P:NAD+ biosynthetic process"/>
    <property type="evidence" value="ECO:0007669"/>
    <property type="project" value="UniProtKB-UniRule"/>
</dbReference>
<gene>
    <name evidence="7" type="ORF">MBCUT_12310</name>
</gene>
<evidence type="ECO:0000256" key="4">
    <source>
        <dbReference type="HAMAP-Rule" id="MF_00243"/>
    </source>
</evidence>
<reference evidence="7 8" key="1">
    <citation type="submission" date="2016-04" db="EMBL/GenBank/DDBJ databases">
        <title>Genome sequence of Methanobrevibacter cuticularis DSM 11139.</title>
        <authorList>
            <person name="Poehlein A."/>
            <person name="Seedorf H."/>
            <person name="Daniel R."/>
        </authorList>
    </citation>
    <scope>NUCLEOTIDE SEQUENCE [LARGE SCALE GENOMIC DNA]</scope>
    <source>
        <strain evidence="7 8">DSM 11139</strain>
    </source>
</reference>
<dbReference type="EMBL" id="LWMW01000106">
    <property type="protein sequence ID" value="KZX15853.1"/>
    <property type="molecule type" value="Genomic_DNA"/>
</dbReference>
<dbReference type="GO" id="GO:0005524">
    <property type="term" value="F:ATP binding"/>
    <property type="evidence" value="ECO:0007669"/>
    <property type="project" value="UniProtKB-KW"/>
</dbReference>
<feature type="domain" description="Cytidyltransferase-like" evidence="6">
    <location>
        <begin position="7"/>
        <end position="138"/>
    </location>
</feature>